<keyword evidence="6" id="KW-1185">Reference proteome</keyword>
<comment type="caution">
    <text evidence="5">The sequence shown here is derived from an EMBL/GenBank/DDBJ whole genome shotgun (WGS) entry which is preliminary data.</text>
</comment>
<evidence type="ECO:0000313" key="5">
    <source>
        <dbReference type="EMBL" id="SMF07761.1"/>
    </source>
</evidence>
<dbReference type="PRINTS" id="PR00598">
    <property type="entry name" value="HTHMARR"/>
</dbReference>
<reference evidence="5 6" key="1">
    <citation type="submission" date="2017-04" db="EMBL/GenBank/DDBJ databases">
        <authorList>
            <person name="Varghese N."/>
            <person name="Submissions S."/>
        </authorList>
    </citation>
    <scope>NUCLEOTIDE SEQUENCE [LARGE SCALE GENOMIC DNA]</scope>
    <source>
        <strain evidence="5 6">J12</strain>
    </source>
</reference>
<evidence type="ECO:0000256" key="2">
    <source>
        <dbReference type="ARBA" id="ARBA00023125"/>
    </source>
</evidence>
<sequence>MDDKSLETIELELAVLYRRMTTVTASRKNGSLDRAAYLLLHRIYDQGAVGVKALAEEFQLDISTVSRQAAALEHKGYVRRIPDPADRRAFFMEITELGLKEFTTYKANRLARIQELLEDWPAEDTVTFAALLQKFNHELMKLNAIARN</sequence>
<dbReference type="GO" id="GO:0003677">
    <property type="term" value="F:DNA binding"/>
    <property type="evidence" value="ECO:0007669"/>
    <property type="project" value="UniProtKB-KW"/>
</dbReference>
<evidence type="ECO:0000256" key="1">
    <source>
        <dbReference type="ARBA" id="ARBA00023015"/>
    </source>
</evidence>
<keyword evidence="2 5" id="KW-0238">DNA-binding</keyword>
<organism evidence="5 6">
    <name type="scientific">Paenibacillus barengoltzii J12</name>
    <dbReference type="NCBI Taxonomy" id="935846"/>
    <lineage>
        <taxon>Bacteria</taxon>
        <taxon>Bacillati</taxon>
        <taxon>Bacillota</taxon>
        <taxon>Bacilli</taxon>
        <taxon>Bacillales</taxon>
        <taxon>Paenibacillaceae</taxon>
        <taxon>Paenibacillus</taxon>
    </lineage>
</organism>
<dbReference type="InterPro" id="IPR023187">
    <property type="entry name" value="Tscrpt_reg_MarR-type_CS"/>
</dbReference>
<dbReference type="Proteomes" id="UP000192939">
    <property type="component" value="Unassembled WGS sequence"/>
</dbReference>
<keyword evidence="1" id="KW-0805">Transcription regulation</keyword>
<proteinExistence type="predicted"/>
<accession>A0ABY1LUM0</accession>
<protein>
    <submittedName>
        <fullName evidence="5">DNA-binding transcriptional regulator, MarR family</fullName>
    </submittedName>
</protein>
<evidence type="ECO:0000313" key="6">
    <source>
        <dbReference type="Proteomes" id="UP000192939"/>
    </source>
</evidence>
<dbReference type="PROSITE" id="PS50995">
    <property type="entry name" value="HTH_MARR_2"/>
    <property type="match status" value="1"/>
</dbReference>
<dbReference type="SUPFAM" id="SSF46785">
    <property type="entry name" value="Winged helix' DNA-binding domain"/>
    <property type="match status" value="1"/>
</dbReference>
<name>A0ABY1LUM0_9BACL</name>
<dbReference type="PROSITE" id="PS01117">
    <property type="entry name" value="HTH_MARR_1"/>
    <property type="match status" value="1"/>
</dbReference>
<dbReference type="Pfam" id="PF01047">
    <property type="entry name" value="MarR"/>
    <property type="match status" value="1"/>
</dbReference>
<dbReference type="EMBL" id="FXAE01000007">
    <property type="protein sequence ID" value="SMF07761.1"/>
    <property type="molecule type" value="Genomic_DNA"/>
</dbReference>
<gene>
    <name evidence="5" type="ORF">SAMN02744124_01155</name>
</gene>
<dbReference type="PANTHER" id="PTHR42756">
    <property type="entry name" value="TRANSCRIPTIONAL REGULATOR, MARR"/>
    <property type="match status" value="1"/>
</dbReference>
<feature type="domain" description="HTH marR-type" evidence="4">
    <location>
        <begin position="1"/>
        <end position="137"/>
    </location>
</feature>
<dbReference type="SMART" id="SM00347">
    <property type="entry name" value="HTH_MARR"/>
    <property type="match status" value="1"/>
</dbReference>
<evidence type="ECO:0000256" key="3">
    <source>
        <dbReference type="ARBA" id="ARBA00023163"/>
    </source>
</evidence>
<dbReference type="InterPro" id="IPR000835">
    <property type="entry name" value="HTH_MarR-typ"/>
</dbReference>
<dbReference type="InterPro" id="IPR036390">
    <property type="entry name" value="WH_DNA-bd_sf"/>
</dbReference>
<dbReference type="PANTHER" id="PTHR42756:SF1">
    <property type="entry name" value="TRANSCRIPTIONAL REPRESSOR OF EMRAB OPERON"/>
    <property type="match status" value="1"/>
</dbReference>
<dbReference type="InterPro" id="IPR036388">
    <property type="entry name" value="WH-like_DNA-bd_sf"/>
</dbReference>
<dbReference type="RefSeq" id="WP_028537604.1">
    <property type="nucleotide sequence ID" value="NZ_FXAE01000007.1"/>
</dbReference>
<dbReference type="Gene3D" id="1.10.10.10">
    <property type="entry name" value="Winged helix-like DNA-binding domain superfamily/Winged helix DNA-binding domain"/>
    <property type="match status" value="1"/>
</dbReference>
<keyword evidence="3" id="KW-0804">Transcription</keyword>
<evidence type="ECO:0000259" key="4">
    <source>
        <dbReference type="PROSITE" id="PS50995"/>
    </source>
</evidence>